<dbReference type="RefSeq" id="WP_183373815.1">
    <property type="nucleotide sequence ID" value="NZ_CBCSFZ010000015.1"/>
</dbReference>
<sequence>MPSTARTVLTPAAIARLLIGWGSVGALAALTPALTATPATPVLAVALAVIVGIILVCSFGVVAEAEALADLLGDPYGTLVLTLSIALIEVTLISSVMLGPGDHQTIARDSVVAVSMIILNLVIGLSLVVGARRHGPMLPNRRGVAQYLMLTLLFSAIAFVLPHPLGTDGALSARIGVLVAVLVTGVYAVFLVRQMGRGKRDFQEAAAGAPHPADAAPGSSSAAVGEGPTGAARVLVLRTLLLIALALPIVLISQSMAALLDIAVTRAQAPVALSGLLIAAIVFLPETITSVRAGAAGEIQRVSNLCHGALVSTVGLTIPSVLIIGALTGQRVVLAASWPEIAIMAITLVLTAAGFLRGRIGAGFGWGHLGLFAVYAAVVLVG</sequence>
<feature type="transmembrane region" description="Helical" evidence="5">
    <location>
        <begin position="110"/>
        <end position="131"/>
    </location>
</feature>
<keyword evidence="3 5" id="KW-1133">Transmembrane helix</keyword>
<dbReference type="EMBL" id="JACHWP010000001">
    <property type="protein sequence ID" value="MBB3022064.1"/>
    <property type="molecule type" value="Genomic_DNA"/>
</dbReference>
<feature type="transmembrane region" description="Helical" evidence="5">
    <location>
        <begin position="305"/>
        <end position="327"/>
    </location>
</feature>
<evidence type="ECO:0000256" key="2">
    <source>
        <dbReference type="ARBA" id="ARBA00022692"/>
    </source>
</evidence>
<feature type="transmembrane region" description="Helical" evidence="5">
    <location>
        <begin position="266"/>
        <end position="284"/>
    </location>
</feature>
<keyword evidence="8" id="KW-1185">Reference proteome</keyword>
<feature type="domain" description="Sodium/calcium exchanger membrane region" evidence="6">
    <location>
        <begin position="239"/>
        <end position="380"/>
    </location>
</feature>
<proteinExistence type="predicted"/>
<dbReference type="Pfam" id="PF01699">
    <property type="entry name" value="Na_Ca_ex"/>
    <property type="match status" value="2"/>
</dbReference>
<gene>
    <name evidence="7" type="ORF">FHX50_000312</name>
</gene>
<dbReference type="GO" id="GO:0015385">
    <property type="term" value="F:sodium:proton antiporter activity"/>
    <property type="evidence" value="ECO:0007669"/>
    <property type="project" value="TreeGrafter"/>
</dbReference>
<feature type="transmembrane region" description="Helical" evidence="5">
    <location>
        <begin position="240"/>
        <end position="260"/>
    </location>
</feature>
<dbReference type="PANTHER" id="PTHR37958:SF1">
    <property type="entry name" value="SODIUM-POTASSIUM_PROTON ANTIPORTER CHAA"/>
    <property type="match status" value="1"/>
</dbReference>
<feature type="domain" description="Sodium/calcium exchanger membrane region" evidence="6">
    <location>
        <begin position="44"/>
        <end position="195"/>
    </location>
</feature>
<evidence type="ECO:0000259" key="6">
    <source>
        <dbReference type="Pfam" id="PF01699"/>
    </source>
</evidence>
<evidence type="ECO:0000256" key="4">
    <source>
        <dbReference type="ARBA" id="ARBA00023136"/>
    </source>
</evidence>
<comment type="subcellular location">
    <subcellularLocation>
        <location evidence="1">Membrane</location>
        <topology evidence="1">Multi-pass membrane protein</topology>
    </subcellularLocation>
</comment>
<dbReference type="AlphaFoldDB" id="A0A839QP31"/>
<dbReference type="InterPro" id="IPR052946">
    <property type="entry name" value="Alkaline_pH_Ca-Antiporter"/>
</dbReference>
<evidence type="ECO:0000256" key="1">
    <source>
        <dbReference type="ARBA" id="ARBA00004141"/>
    </source>
</evidence>
<organism evidence="7 8">
    <name type="scientific">Helcobacillus massiliensis</name>
    <dbReference type="NCBI Taxonomy" id="521392"/>
    <lineage>
        <taxon>Bacteria</taxon>
        <taxon>Bacillati</taxon>
        <taxon>Actinomycetota</taxon>
        <taxon>Actinomycetes</taxon>
        <taxon>Micrococcales</taxon>
        <taxon>Dermabacteraceae</taxon>
        <taxon>Helcobacillus</taxon>
    </lineage>
</organism>
<evidence type="ECO:0000313" key="8">
    <source>
        <dbReference type="Proteomes" id="UP000568050"/>
    </source>
</evidence>
<protein>
    <submittedName>
        <fullName evidence="7">Ca2+:H+ antiporter</fullName>
    </submittedName>
</protein>
<feature type="transmembrane region" description="Helical" evidence="5">
    <location>
        <begin position="333"/>
        <end position="356"/>
    </location>
</feature>
<accession>A0A839QP31</accession>
<dbReference type="GO" id="GO:0015386">
    <property type="term" value="F:potassium:proton antiporter activity"/>
    <property type="evidence" value="ECO:0007669"/>
    <property type="project" value="TreeGrafter"/>
</dbReference>
<dbReference type="PANTHER" id="PTHR37958">
    <property type="entry name" value="SODIUM-POTASSIUM/PROTON ANTIPORTER CHAA"/>
    <property type="match status" value="1"/>
</dbReference>
<feature type="transmembrane region" description="Helical" evidence="5">
    <location>
        <begin position="44"/>
        <end position="63"/>
    </location>
</feature>
<feature type="transmembrane region" description="Helical" evidence="5">
    <location>
        <begin position="75"/>
        <end position="98"/>
    </location>
</feature>
<comment type="caution">
    <text evidence="7">The sequence shown here is derived from an EMBL/GenBank/DDBJ whole genome shotgun (WGS) entry which is preliminary data.</text>
</comment>
<evidence type="ECO:0000256" key="3">
    <source>
        <dbReference type="ARBA" id="ARBA00022989"/>
    </source>
</evidence>
<evidence type="ECO:0000256" key="5">
    <source>
        <dbReference type="SAM" id="Phobius"/>
    </source>
</evidence>
<dbReference type="Proteomes" id="UP000568050">
    <property type="component" value="Unassembled WGS sequence"/>
</dbReference>
<evidence type="ECO:0000313" key="7">
    <source>
        <dbReference type="EMBL" id="MBB3022064.1"/>
    </source>
</evidence>
<feature type="transmembrane region" description="Helical" evidence="5">
    <location>
        <begin position="143"/>
        <end position="161"/>
    </location>
</feature>
<reference evidence="7 8" key="1">
    <citation type="submission" date="2020-08" db="EMBL/GenBank/DDBJ databases">
        <title>Sequencing the genomes of 1000 actinobacteria strains.</title>
        <authorList>
            <person name="Klenk H.-P."/>
        </authorList>
    </citation>
    <scope>NUCLEOTIDE SEQUENCE [LARGE SCALE GENOMIC DNA]</scope>
    <source>
        <strain evidence="7 8">DSM 23040</strain>
    </source>
</reference>
<keyword evidence="4 5" id="KW-0472">Membrane</keyword>
<feature type="transmembrane region" description="Helical" evidence="5">
    <location>
        <begin position="363"/>
        <end position="381"/>
    </location>
</feature>
<dbReference type="InterPro" id="IPR004837">
    <property type="entry name" value="NaCa_Exmemb"/>
</dbReference>
<name>A0A839QP31_9MICO</name>
<dbReference type="GO" id="GO:0005886">
    <property type="term" value="C:plasma membrane"/>
    <property type="evidence" value="ECO:0007669"/>
    <property type="project" value="TreeGrafter"/>
</dbReference>
<keyword evidence="2 5" id="KW-0812">Transmembrane</keyword>
<feature type="transmembrane region" description="Helical" evidence="5">
    <location>
        <begin position="173"/>
        <end position="192"/>
    </location>
</feature>